<comment type="similarity">
    <text evidence="1">Belongs to the bacterial solute-binding protein 8 family.</text>
</comment>
<dbReference type="RefSeq" id="WP_089284644.1">
    <property type="nucleotide sequence ID" value="NZ_FZOJ01000028.1"/>
</dbReference>
<dbReference type="Gene3D" id="3.40.50.1980">
    <property type="entry name" value="Nitrogenase molybdenum iron protein domain"/>
    <property type="match status" value="1"/>
</dbReference>
<name>A0A239IJZ8_9FIRM</name>
<accession>A0A239IJZ8</accession>
<sequence length="184" mass="20156">MKMKKSKKIYGIMVLVLFISIIATGCGNTTQTVQPKGGVEGIVVTDLAGREVMLQGTIQKTVVNWSGAGGAFMTMSALLGEDVADYIVGWGNSLPQHRYDMYEQYLKTIPSLADIVDIGNVENDDFNTEKVIQLNTDVVILTLQVKEQAEKSVLPALEAAGIPVVFIDHHAQTLENHRVIRKNI</sequence>
<dbReference type="Proteomes" id="UP000198304">
    <property type="component" value="Unassembled WGS sequence"/>
</dbReference>
<gene>
    <name evidence="3" type="ORF">SAMN05446037_102855</name>
</gene>
<feature type="chain" id="PRO_5039170128" description="Substrate-binding protein" evidence="2">
    <location>
        <begin position="26"/>
        <end position="184"/>
    </location>
</feature>
<organism evidence="3 4">
    <name type="scientific">Anaerovirgula multivorans</name>
    <dbReference type="NCBI Taxonomy" id="312168"/>
    <lineage>
        <taxon>Bacteria</taxon>
        <taxon>Bacillati</taxon>
        <taxon>Bacillota</taxon>
        <taxon>Clostridia</taxon>
        <taxon>Peptostreptococcales</taxon>
        <taxon>Natronincolaceae</taxon>
        <taxon>Anaerovirgula</taxon>
    </lineage>
</organism>
<evidence type="ECO:0000313" key="4">
    <source>
        <dbReference type="Proteomes" id="UP000198304"/>
    </source>
</evidence>
<evidence type="ECO:0008006" key="5">
    <source>
        <dbReference type="Google" id="ProtNLM"/>
    </source>
</evidence>
<keyword evidence="4" id="KW-1185">Reference proteome</keyword>
<dbReference type="PANTHER" id="PTHR30535:SF34">
    <property type="entry name" value="MOLYBDATE-BINDING PROTEIN MOLA"/>
    <property type="match status" value="1"/>
</dbReference>
<dbReference type="InterPro" id="IPR050902">
    <property type="entry name" value="ABC_Transporter_SBP"/>
</dbReference>
<protein>
    <recommendedName>
        <fullName evidence="5">Substrate-binding protein</fullName>
    </recommendedName>
</protein>
<evidence type="ECO:0000256" key="2">
    <source>
        <dbReference type="SAM" id="SignalP"/>
    </source>
</evidence>
<dbReference type="EMBL" id="FZOJ01000028">
    <property type="protein sequence ID" value="SNS93917.1"/>
    <property type="molecule type" value="Genomic_DNA"/>
</dbReference>
<evidence type="ECO:0000256" key="1">
    <source>
        <dbReference type="ARBA" id="ARBA00008814"/>
    </source>
</evidence>
<evidence type="ECO:0000313" key="3">
    <source>
        <dbReference type="EMBL" id="SNS93917.1"/>
    </source>
</evidence>
<proteinExistence type="inferred from homology"/>
<feature type="signal peptide" evidence="2">
    <location>
        <begin position="1"/>
        <end position="25"/>
    </location>
</feature>
<dbReference type="PROSITE" id="PS51257">
    <property type="entry name" value="PROKAR_LIPOPROTEIN"/>
    <property type="match status" value="1"/>
</dbReference>
<reference evidence="3 4" key="1">
    <citation type="submission" date="2017-06" db="EMBL/GenBank/DDBJ databases">
        <authorList>
            <person name="Kim H.J."/>
            <person name="Triplett B.A."/>
        </authorList>
    </citation>
    <scope>NUCLEOTIDE SEQUENCE [LARGE SCALE GENOMIC DNA]</scope>
    <source>
        <strain evidence="3 4">SCA</strain>
    </source>
</reference>
<dbReference type="OrthoDB" id="9787830at2"/>
<dbReference type="PANTHER" id="PTHR30535">
    <property type="entry name" value="VITAMIN B12-BINDING PROTEIN"/>
    <property type="match status" value="1"/>
</dbReference>
<dbReference type="SUPFAM" id="SSF53807">
    <property type="entry name" value="Helical backbone' metal receptor"/>
    <property type="match status" value="1"/>
</dbReference>
<dbReference type="AlphaFoldDB" id="A0A239IJZ8"/>
<keyword evidence="2" id="KW-0732">Signal</keyword>